<proteinExistence type="predicted"/>
<dbReference type="Proteomes" id="UP001381693">
    <property type="component" value="Unassembled WGS sequence"/>
</dbReference>
<evidence type="ECO:0000313" key="2">
    <source>
        <dbReference type="Proteomes" id="UP001381693"/>
    </source>
</evidence>
<dbReference type="EMBL" id="JAXCGZ010004202">
    <property type="protein sequence ID" value="KAK7082089.1"/>
    <property type="molecule type" value="Genomic_DNA"/>
</dbReference>
<protein>
    <submittedName>
        <fullName evidence="1">Uncharacterized protein</fullName>
    </submittedName>
</protein>
<name>A0AAN9ABY5_HALRR</name>
<feature type="non-terminal residue" evidence="1">
    <location>
        <position position="1"/>
    </location>
</feature>
<comment type="caution">
    <text evidence="1">The sequence shown here is derived from an EMBL/GenBank/DDBJ whole genome shotgun (WGS) entry which is preliminary data.</text>
</comment>
<dbReference type="AlphaFoldDB" id="A0AAN9ABY5"/>
<reference evidence="1 2" key="1">
    <citation type="submission" date="2023-11" db="EMBL/GenBank/DDBJ databases">
        <title>Halocaridina rubra genome assembly.</title>
        <authorList>
            <person name="Smith C."/>
        </authorList>
    </citation>
    <scope>NUCLEOTIDE SEQUENCE [LARGE SCALE GENOMIC DNA]</scope>
    <source>
        <strain evidence="1">EP-1</strain>
        <tissue evidence="1">Whole</tissue>
    </source>
</reference>
<accession>A0AAN9ABY5</accession>
<keyword evidence="2" id="KW-1185">Reference proteome</keyword>
<feature type="non-terminal residue" evidence="1">
    <location>
        <position position="53"/>
    </location>
</feature>
<sequence>DGLKALSHGKIFQQLSANMPLRNSMLSETRDFRQQVAYRNYRKRLTNRAKKKD</sequence>
<evidence type="ECO:0000313" key="1">
    <source>
        <dbReference type="EMBL" id="KAK7082089.1"/>
    </source>
</evidence>
<organism evidence="1 2">
    <name type="scientific">Halocaridina rubra</name>
    <name type="common">Hawaiian red shrimp</name>
    <dbReference type="NCBI Taxonomy" id="373956"/>
    <lineage>
        <taxon>Eukaryota</taxon>
        <taxon>Metazoa</taxon>
        <taxon>Ecdysozoa</taxon>
        <taxon>Arthropoda</taxon>
        <taxon>Crustacea</taxon>
        <taxon>Multicrustacea</taxon>
        <taxon>Malacostraca</taxon>
        <taxon>Eumalacostraca</taxon>
        <taxon>Eucarida</taxon>
        <taxon>Decapoda</taxon>
        <taxon>Pleocyemata</taxon>
        <taxon>Caridea</taxon>
        <taxon>Atyoidea</taxon>
        <taxon>Atyidae</taxon>
        <taxon>Halocaridina</taxon>
    </lineage>
</organism>
<gene>
    <name evidence="1" type="ORF">SK128_007345</name>
</gene>